<feature type="region of interest" description="Disordered" evidence="1">
    <location>
        <begin position="46"/>
        <end position="74"/>
    </location>
</feature>
<keyword evidence="2" id="KW-1133">Transmembrane helix</keyword>
<keyword evidence="2" id="KW-0472">Membrane</keyword>
<protein>
    <submittedName>
        <fullName evidence="3">Uncharacterized protein</fullName>
    </submittedName>
</protein>
<evidence type="ECO:0000256" key="1">
    <source>
        <dbReference type="SAM" id="MobiDB-lite"/>
    </source>
</evidence>
<evidence type="ECO:0000313" key="4">
    <source>
        <dbReference type="Proteomes" id="UP000037035"/>
    </source>
</evidence>
<sequence length="367" mass="42829">MGQKQEYYFRFTFSAQKNPRSLPYRTPEISTIFKKNSYKTFMEQTRGSEQNFQRKHSSETRPKFPSDQHLTQQDGKVSQISQHSLKTLTHRPKETTPRYKILLLSPHLASDESKYLSKKIYLIISDPFRIPQLPDIPQIRSLVPIFTNIRVRHSIMILEFPFPHFNSSPPQQLLSSGKSITIADKNTYCTLELLMISKIFSIPRAVFERCPGKNEYRKIHAVRFGGHYYDHNNKRNTYLHQVAIKNEGKLGCSCSPTYETNKCRQSQGNCLRTENKLGEDVVFLNVKKFKNYFFYSFFFFSFSIFFPISYTTGQKSQHLMEETDPTAHFKPWSPWTATSQTIWIRSYTPPLATNSTNHQSTTHTNAV</sequence>
<proteinExistence type="predicted"/>
<evidence type="ECO:0000313" key="3">
    <source>
        <dbReference type="EMBL" id="KNZ57415.1"/>
    </source>
</evidence>
<keyword evidence="2" id="KW-0812">Transmembrane</keyword>
<dbReference type="AlphaFoldDB" id="A0A0L6VBC5"/>
<gene>
    <name evidence="3" type="ORF">VP01_2166g2</name>
</gene>
<organism evidence="3 4">
    <name type="scientific">Puccinia sorghi</name>
    <dbReference type="NCBI Taxonomy" id="27349"/>
    <lineage>
        <taxon>Eukaryota</taxon>
        <taxon>Fungi</taxon>
        <taxon>Dikarya</taxon>
        <taxon>Basidiomycota</taxon>
        <taxon>Pucciniomycotina</taxon>
        <taxon>Pucciniomycetes</taxon>
        <taxon>Pucciniales</taxon>
        <taxon>Pucciniaceae</taxon>
        <taxon>Puccinia</taxon>
    </lineage>
</organism>
<reference evidence="3 4" key="1">
    <citation type="submission" date="2015-08" db="EMBL/GenBank/DDBJ databases">
        <title>Next Generation Sequencing and Analysis of the Genome of Puccinia sorghi L Schw, the Causal Agent of Maize Common Rust.</title>
        <authorList>
            <person name="Rochi L."/>
            <person name="Burguener G."/>
            <person name="Darino M."/>
            <person name="Turjanski A."/>
            <person name="Kreff E."/>
            <person name="Dieguez M.J."/>
            <person name="Sacco F."/>
        </authorList>
    </citation>
    <scope>NUCLEOTIDE SEQUENCE [LARGE SCALE GENOMIC DNA]</scope>
    <source>
        <strain evidence="3 4">RO10H11247</strain>
    </source>
</reference>
<feature type="transmembrane region" description="Helical" evidence="2">
    <location>
        <begin position="292"/>
        <end position="310"/>
    </location>
</feature>
<keyword evidence="4" id="KW-1185">Reference proteome</keyword>
<dbReference type="EMBL" id="LAVV01007021">
    <property type="protein sequence ID" value="KNZ57415.1"/>
    <property type="molecule type" value="Genomic_DNA"/>
</dbReference>
<feature type="compositionally biased region" description="Basic and acidic residues" evidence="1">
    <location>
        <begin position="56"/>
        <end position="66"/>
    </location>
</feature>
<dbReference type="Proteomes" id="UP000037035">
    <property type="component" value="Unassembled WGS sequence"/>
</dbReference>
<dbReference type="VEuPathDB" id="FungiDB:VP01_2166g2"/>
<comment type="caution">
    <text evidence="3">The sequence shown here is derived from an EMBL/GenBank/DDBJ whole genome shotgun (WGS) entry which is preliminary data.</text>
</comment>
<name>A0A0L6VBC5_9BASI</name>
<evidence type="ECO:0000256" key="2">
    <source>
        <dbReference type="SAM" id="Phobius"/>
    </source>
</evidence>
<accession>A0A0L6VBC5</accession>